<evidence type="ECO:0000313" key="2">
    <source>
        <dbReference type="EMBL" id="QJH98767.1"/>
    </source>
</evidence>
<organism evidence="1">
    <name type="scientific">viral metagenome</name>
    <dbReference type="NCBI Taxonomy" id="1070528"/>
    <lineage>
        <taxon>unclassified sequences</taxon>
        <taxon>metagenomes</taxon>
        <taxon>organismal metagenomes</taxon>
    </lineage>
</organism>
<proteinExistence type="predicted"/>
<sequence>MKKKFEVQVRTKGTDTKPSVVIGTIRRVLVGEQVGNFNPVFCTYQGQRYLVKSTEGDMSDPFRRDETYLKTLYIEVKK</sequence>
<dbReference type="EMBL" id="MT144751">
    <property type="protein sequence ID" value="QJH98767.1"/>
    <property type="molecule type" value="Genomic_DNA"/>
</dbReference>
<gene>
    <name evidence="1" type="ORF">TM448A01146_0028</name>
    <name evidence="2" type="ORF">TM448B01392_0028</name>
</gene>
<evidence type="ECO:0000313" key="1">
    <source>
        <dbReference type="EMBL" id="QJA48757.1"/>
    </source>
</evidence>
<reference evidence="1" key="1">
    <citation type="submission" date="2020-03" db="EMBL/GenBank/DDBJ databases">
        <title>The deep terrestrial virosphere.</title>
        <authorList>
            <person name="Holmfeldt K."/>
            <person name="Nilsson E."/>
            <person name="Simone D."/>
            <person name="Lopez-Fernandez M."/>
            <person name="Wu X."/>
            <person name="de Brujin I."/>
            <person name="Lundin D."/>
            <person name="Andersson A."/>
            <person name="Bertilsson S."/>
            <person name="Dopson M."/>
        </authorList>
    </citation>
    <scope>NUCLEOTIDE SEQUENCE</scope>
    <source>
        <strain evidence="1">TM448A01146</strain>
        <strain evidence="2">TM448B01392</strain>
    </source>
</reference>
<dbReference type="EMBL" id="MT144101">
    <property type="protein sequence ID" value="QJA48757.1"/>
    <property type="molecule type" value="Genomic_DNA"/>
</dbReference>
<protein>
    <submittedName>
        <fullName evidence="1">Uncharacterized protein</fullName>
    </submittedName>
</protein>
<dbReference type="AlphaFoldDB" id="A0A6H1ZN60"/>
<accession>A0A6H1ZN60</accession>
<name>A0A6H1ZN60_9ZZZZ</name>